<dbReference type="EMBL" id="KB095811">
    <property type="protein sequence ID" value="ESO12547.1"/>
    <property type="molecule type" value="Genomic_DNA"/>
</dbReference>
<feature type="transmembrane region" description="Helical" evidence="10">
    <location>
        <begin position="88"/>
        <end position="105"/>
    </location>
</feature>
<dbReference type="OMA" id="CIVVCTE"/>
<dbReference type="PROSITE" id="PS00237">
    <property type="entry name" value="G_PROTEIN_RECEP_F1_1"/>
    <property type="match status" value="1"/>
</dbReference>
<dbReference type="RefSeq" id="XP_009009267.1">
    <property type="nucleotide sequence ID" value="XM_009011019.1"/>
</dbReference>
<dbReference type="HOGENOM" id="CLU_009579_29_6_1"/>
<dbReference type="InParanoid" id="T1EJD6"/>
<dbReference type="PANTHER" id="PTHR45695">
    <property type="entry name" value="LEUCOKININ RECEPTOR-RELATED"/>
    <property type="match status" value="1"/>
</dbReference>
<dbReference type="InterPro" id="IPR000276">
    <property type="entry name" value="GPCR_Rhodpsn"/>
</dbReference>
<evidence type="ECO:0000256" key="6">
    <source>
        <dbReference type="ARBA" id="ARBA00023136"/>
    </source>
</evidence>
<dbReference type="Proteomes" id="UP000015101">
    <property type="component" value="Unassembled WGS sequence"/>
</dbReference>
<keyword evidence="5 9" id="KW-0297">G-protein coupled receptor</keyword>
<evidence type="ECO:0000256" key="3">
    <source>
        <dbReference type="ARBA" id="ARBA00022692"/>
    </source>
</evidence>
<dbReference type="InterPro" id="IPR017452">
    <property type="entry name" value="GPCR_Rhodpsn_7TM"/>
</dbReference>
<organism evidence="13 14">
    <name type="scientific">Helobdella robusta</name>
    <name type="common">Californian leech</name>
    <dbReference type="NCBI Taxonomy" id="6412"/>
    <lineage>
        <taxon>Eukaryota</taxon>
        <taxon>Metazoa</taxon>
        <taxon>Spiralia</taxon>
        <taxon>Lophotrochozoa</taxon>
        <taxon>Annelida</taxon>
        <taxon>Clitellata</taxon>
        <taxon>Hirudinea</taxon>
        <taxon>Rhynchobdellida</taxon>
        <taxon>Glossiphoniidae</taxon>
        <taxon>Helobdella</taxon>
    </lineage>
</organism>
<evidence type="ECO:0000313" key="14">
    <source>
        <dbReference type="Proteomes" id="UP000015101"/>
    </source>
</evidence>
<evidence type="ECO:0000256" key="8">
    <source>
        <dbReference type="ARBA" id="ARBA00023224"/>
    </source>
</evidence>
<dbReference type="AlphaFoldDB" id="T1EJD6"/>
<gene>
    <name evidence="13" type="primary">20196686</name>
    <name evidence="12" type="ORF">HELRODRAFT_144094</name>
</gene>
<dbReference type="SUPFAM" id="SSF81321">
    <property type="entry name" value="Family A G protein-coupled receptor-like"/>
    <property type="match status" value="1"/>
</dbReference>
<dbReference type="Pfam" id="PF00001">
    <property type="entry name" value="7tm_1"/>
    <property type="match status" value="1"/>
</dbReference>
<dbReference type="PRINTS" id="PR00237">
    <property type="entry name" value="GPCRRHODOPSN"/>
</dbReference>
<reference evidence="14" key="1">
    <citation type="submission" date="2012-12" db="EMBL/GenBank/DDBJ databases">
        <authorList>
            <person name="Hellsten U."/>
            <person name="Grimwood J."/>
            <person name="Chapman J.A."/>
            <person name="Shapiro H."/>
            <person name="Aerts A."/>
            <person name="Otillar R.P."/>
            <person name="Terry A.Y."/>
            <person name="Boore J.L."/>
            <person name="Simakov O."/>
            <person name="Marletaz F."/>
            <person name="Cho S.-J."/>
            <person name="Edsinger-Gonzales E."/>
            <person name="Havlak P."/>
            <person name="Kuo D.-H."/>
            <person name="Larsson T."/>
            <person name="Lv J."/>
            <person name="Arendt D."/>
            <person name="Savage R."/>
            <person name="Osoegawa K."/>
            <person name="de Jong P."/>
            <person name="Lindberg D.R."/>
            <person name="Seaver E.C."/>
            <person name="Weisblat D.A."/>
            <person name="Putnam N.H."/>
            <person name="Grigoriev I.V."/>
            <person name="Rokhsar D.S."/>
        </authorList>
    </citation>
    <scope>NUCLEOTIDE SEQUENCE</scope>
</reference>
<feature type="domain" description="G-protein coupled receptors family 1 profile" evidence="11">
    <location>
        <begin position="26"/>
        <end position="148"/>
    </location>
</feature>
<dbReference type="PROSITE" id="PS50262">
    <property type="entry name" value="G_PROTEIN_RECEP_F1_2"/>
    <property type="match status" value="1"/>
</dbReference>
<proteinExistence type="inferred from homology"/>
<keyword evidence="7 9" id="KW-0675">Receptor</keyword>
<dbReference type="InterPro" id="IPR000611">
    <property type="entry name" value="NPY_rcpt"/>
</dbReference>
<protein>
    <recommendedName>
        <fullName evidence="11">G-protein coupled receptors family 1 profile domain-containing protein</fullName>
    </recommendedName>
</protein>
<comment type="similarity">
    <text evidence="2 9">Belongs to the G-protein coupled receptor 1 family.</text>
</comment>
<dbReference type="GO" id="GO:0004930">
    <property type="term" value="F:G protein-coupled receptor activity"/>
    <property type="evidence" value="ECO:0000318"/>
    <property type="project" value="GO_Central"/>
</dbReference>
<dbReference type="PANTHER" id="PTHR45695:SF15">
    <property type="entry name" value="OPSIN RH2"/>
    <property type="match status" value="1"/>
</dbReference>
<evidence type="ECO:0000256" key="4">
    <source>
        <dbReference type="ARBA" id="ARBA00022989"/>
    </source>
</evidence>
<keyword evidence="6 10" id="KW-0472">Membrane</keyword>
<evidence type="ECO:0000256" key="7">
    <source>
        <dbReference type="ARBA" id="ARBA00023170"/>
    </source>
</evidence>
<dbReference type="Gene3D" id="1.20.1070.10">
    <property type="entry name" value="Rhodopsin 7-helix transmembrane proteins"/>
    <property type="match status" value="1"/>
</dbReference>
<feature type="transmembrane region" description="Helical" evidence="10">
    <location>
        <begin position="47"/>
        <end position="68"/>
    </location>
</feature>
<accession>T1EJD6</accession>
<keyword evidence="14" id="KW-1185">Reference proteome</keyword>
<feature type="transmembrane region" description="Helical" evidence="10">
    <location>
        <begin position="12"/>
        <end position="35"/>
    </location>
</feature>
<dbReference type="PRINTS" id="PR01012">
    <property type="entry name" value="NRPEPTIDEYR"/>
</dbReference>
<reference evidence="12 14" key="2">
    <citation type="journal article" date="2013" name="Nature">
        <title>Insights into bilaterian evolution from three spiralian genomes.</title>
        <authorList>
            <person name="Simakov O."/>
            <person name="Marletaz F."/>
            <person name="Cho S.J."/>
            <person name="Edsinger-Gonzales E."/>
            <person name="Havlak P."/>
            <person name="Hellsten U."/>
            <person name="Kuo D.H."/>
            <person name="Larsson T."/>
            <person name="Lv J."/>
            <person name="Arendt D."/>
            <person name="Savage R."/>
            <person name="Osoegawa K."/>
            <person name="de Jong P."/>
            <person name="Grimwood J."/>
            <person name="Chapman J.A."/>
            <person name="Shapiro H."/>
            <person name="Aerts A."/>
            <person name="Otillar R.P."/>
            <person name="Terry A.Y."/>
            <person name="Boore J.L."/>
            <person name="Grigoriev I.V."/>
            <person name="Lindberg D.R."/>
            <person name="Seaver E.C."/>
            <person name="Weisblat D.A."/>
            <person name="Putnam N.H."/>
            <person name="Rokhsar D.S."/>
        </authorList>
    </citation>
    <scope>NUCLEOTIDE SEQUENCE</scope>
</reference>
<sequence length="148" mass="16662">EVLAPNALEWVFVALYVVVFIVGITGNLLVCIVVCTEKWMRTVTNLFIVNLALADFLVILVCLVPSVITNLTKTWYFGETMCKMLVTLQLMSISVSVLTLSAIAVERYYAICHPLKFQATIKRTKLFILLIWIVSIIVAMPEYITVDT</sequence>
<dbReference type="CTD" id="20196686"/>
<dbReference type="GO" id="GO:0007186">
    <property type="term" value="P:G protein-coupled receptor signaling pathway"/>
    <property type="evidence" value="ECO:0000318"/>
    <property type="project" value="GO_Central"/>
</dbReference>
<reference evidence="13" key="3">
    <citation type="submission" date="2015-06" db="UniProtKB">
        <authorList>
            <consortium name="EnsemblMetazoa"/>
        </authorList>
    </citation>
    <scope>IDENTIFICATION</scope>
</reference>
<dbReference type="EnsemblMetazoa" id="HelroT144094">
    <property type="protein sequence ID" value="HelroP144094"/>
    <property type="gene ID" value="HelroG144094"/>
</dbReference>
<dbReference type="EMBL" id="AMQM01000189">
    <property type="status" value="NOT_ANNOTATED_CDS"/>
    <property type="molecule type" value="Genomic_DNA"/>
</dbReference>
<keyword evidence="4 10" id="KW-1133">Transmembrane helix</keyword>
<comment type="subcellular location">
    <subcellularLocation>
        <location evidence="1">Membrane</location>
        <topology evidence="1">Multi-pass membrane protein</topology>
    </subcellularLocation>
</comment>
<evidence type="ECO:0000256" key="5">
    <source>
        <dbReference type="ARBA" id="ARBA00023040"/>
    </source>
</evidence>
<evidence type="ECO:0000259" key="11">
    <source>
        <dbReference type="PROSITE" id="PS50262"/>
    </source>
</evidence>
<evidence type="ECO:0000313" key="13">
    <source>
        <dbReference type="EnsemblMetazoa" id="HelroP144094"/>
    </source>
</evidence>
<feature type="transmembrane region" description="Helical" evidence="10">
    <location>
        <begin position="126"/>
        <end position="144"/>
    </location>
</feature>
<dbReference type="OrthoDB" id="5987936at2759"/>
<evidence type="ECO:0000256" key="10">
    <source>
        <dbReference type="SAM" id="Phobius"/>
    </source>
</evidence>
<name>T1EJD6_HELRO</name>
<dbReference type="KEGG" id="hro:HELRODRAFT_144094"/>
<dbReference type="GO" id="GO:0005886">
    <property type="term" value="C:plasma membrane"/>
    <property type="evidence" value="ECO:0000318"/>
    <property type="project" value="GO_Central"/>
</dbReference>
<evidence type="ECO:0000256" key="2">
    <source>
        <dbReference type="ARBA" id="ARBA00010663"/>
    </source>
</evidence>
<dbReference type="eggNOG" id="KOG3656">
    <property type="taxonomic scope" value="Eukaryota"/>
</dbReference>
<keyword evidence="8 9" id="KW-0807">Transducer</keyword>
<evidence type="ECO:0000256" key="9">
    <source>
        <dbReference type="RuleBase" id="RU000688"/>
    </source>
</evidence>
<keyword evidence="3 9" id="KW-0812">Transmembrane</keyword>
<evidence type="ECO:0000256" key="1">
    <source>
        <dbReference type="ARBA" id="ARBA00004141"/>
    </source>
</evidence>
<evidence type="ECO:0000313" key="12">
    <source>
        <dbReference type="EMBL" id="ESO12547.1"/>
    </source>
</evidence>
<dbReference type="GeneID" id="20196686"/>
<dbReference type="GO" id="GO:0004983">
    <property type="term" value="F:neuropeptide Y receptor activity"/>
    <property type="evidence" value="ECO:0007669"/>
    <property type="project" value="InterPro"/>
</dbReference>
<dbReference type="STRING" id="6412.T1EJD6"/>